<gene>
    <name evidence="2" type="ORF">PS896_05383</name>
</gene>
<dbReference type="InterPro" id="IPR024079">
    <property type="entry name" value="MetalloPept_cat_dom_sf"/>
</dbReference>
<dbReference type="GO" id="GO:0008237">
    <property type="term" value="F:metallopeptidase activity"/>
    <property type="evidence" value="ECO:0007669"/>
    <property type="project" value="InterPro"/>
</dbReference>
<dbReference type="EMBL" id="CABVIN010000010">
    <property type="protein sequence ID" value="VVP51212.1"/>
    <property type="molecule type" value="Genomic_DNA"/>
</dbReference>
<evidence type="ECO:0000259" key="1">
    <source>
        <dbReference type="Pfam" id="PF20178"/>
    </source>
</evidence>
<evidence type="ECO:0000313" key="2">
    <source>
        <dbReference type="EMBL" id="VVP51212.1"/>
    </source>
</evidence>
<reference evidence="2 3" key="1">
    <citation type="submission" date="2019-09" db="EMBL/GenBank/DDBJ databases">
        <authorList>
            <person name="Chandra G."/>
            <person name="Truman W A."/>
        </authorList>
    </citation>
    <scope>NUCLEOTIDE SEQUENCE [LARGE SCALE GENOMIC DNA]</scope>
    <source>
        <strain evidence="2">PS896</strain>
    </source>
</reference>
<evidence type="ECO:0000313" key="3">
    <source>
        <dbReference type="Proteomes" id="UP000377224"/>
    </source>
</evidence>
<accession>A0A5E7PN28</accession>
<organism evidence="2 3">
    <name type="scientific">Pseudomonas fluorescens</name>
    <dbReference type="NCBI Taxonomy" id="294"/>
    <lineage>
        <taxon>Bacteria</taxon>
        <taxon>Pseudomonadati</taxon>
        <taxon>Pseudomonadota</taxon>
        <taxon>Gammaproteobacteria</taxon>
        <taxon>Pseudomonadales</taxon>
        <taxon>Pseudomonadaceae</taxon>
        <taxon>Pseudomonas</taxon>
    </lineage>
</organism>
<dbReference type="Pfam" id="PF20178">
    <property type="entry name" value="ToxA_N"/>
    <property type="match status" value="1"/>
</dbReference>
<feature type="domain" description="Dermonecrotic toxin N-terminal" evidence="1">
    <location>
        <begin position="803"/>
        <end position="1026"/>
    </location>
</feature>
<dbReference type="Gene3D" id="3.40.390.10">
    <property type="entry name" value="Collagenase (Catalytic Domain)"/>
    <property type="match status" value="1"/>
</dbReference>
<dbReference type="InterPro" id="IPR046673">
    <property type="entry name" value="ToxA_N"/>
</dbReference>
<dbReference type="Proteomes" id="UP000377224">
    <property type="component" value="Unassembled WGS sequence"/>
</dbReference>
<sequence>MPASVPPLLFPFFLDSPGLWAGLRTAHDLSIQDFNWLQHVKLATQALRSQQTPPMLVHRLLLNTAESPALPLAGSFILSTTPEDRAFLLYTPFEGLRKFASLKVLTEHLEQRLNDADEEDRLLAFLALSQRKYLLEKRGITVTPQLIDGDIFDDQRAALEHCQSLNAQALLDELLHLPALGTLLENILADLLASTMPGVNQTQTRLDFHAGADSPEATRPRRWPDSMTLADAVLLYYRHGGWPADQTHVFSHPHRLAEADDQIHWESAVKNVSVNLLAQLYKQMEVYWNGASADGHTRHAFFTQALRQQALTDIMLKREAGIIDAQKCAGLLAWIEPDSDSPRLATLETVRLWEYQPNFVELAGSLMFSHTDACLYTPSQGLQVLADYQDLKNTLLSKFSAAGHEEELYGLLSLEERQKFLGFDEPHVSGEVIAGDIFAVLLSGIITKQRQNIEYALQVFRHSDGAVDIRALFDKALDVRSMLHDRLLSLDTDERWTTRPALSGSLLPSMVTADRAAAEFKTFTSVLSAISDEFFAQPLTTSALQTQYLGNIKDKLAHALFVGMTGEARVRVLNGTLQHHEQAIVDTVFNPGQPDRARRKGLNGFRPDAFSLSLQATGQSELSPLANCLLLTERGGLDNQHSGHAILWTPALGLEVFGSIDTARQALNQRLLSPEKRLLLLENLSPLSQGFHQNFRFADFHLISENVLHDRMQSTIEHFLQRGKWLRDLKLQKSVEDQALKTLSLQVIDSNLHHASALAKALGRQQSLPVWLGMAALGDQQLHLEILEQWCNSVTDDKDYLHGLPTLHDYVQQTLQSLLSSRFQAPDLDPRHIAITPVLALAGPAMSLTDFALNHSHTAQQTSFKVTSGTNAVLPKNIDQQAIRSLLLSLDIGSTFANKLTSALSAKNSDAQARQQRYVRQLPWQLLQHAHQLKLQQRLSAMAFDLITQVLDMPDATARARVPGADALLRPLALIKTAGAKAVTALGMYLIGPASGKPGPQVLYTPYHGEQAFSEFADEAAVISALNIPGALQNLLLRRLPASEQSIFGALFKDSIGQTSEITLASKAVDGNALMQLFSDNLALLPGLLSSHSLPSAQEDWEVAKNLFSSGIKLVRGMLPGKLAYVQFLWQAFKDAMNSAEALQDHHWKRALETFIAGAAEMISLGRLSLESTLITKEASIQQEPVATTPSAPKWQEIRPTAASRTNLQTFETPTVALKDLTHKVADGTYEDLPTKTLYAPIAGKVYPVEKPGAVWQIKGAEQAGPVLQHTASRQLIIDTDRHTVHFGKALSKMYNRHANEREARVWLNIQAQGMAEIRARHPEKARMLTQAVDMARYYALNSLHNMAQLKNHAPGTRLDTFLKSFFGVQRIDADILAKIKKTIVPICNALVDPTEDLMNTDRFVVGSNKYSNSGLIAFVLDDDSRKMVHFTEKFFNQELDWYKVGLTQPFNVEGHAQASTLIHEFAHQANKAVDIASLEARRPFSDLIATITGYGAAMKENQTRFQREALSLETPREELFARWSNELQEWISFDEIPGIEHVAKEILKVTQSPTVEDARTAFLSRSNPHPRIDTILRNADSIAFLICEMGRQLDPVTSPNEALS</sequence>
<proteinExistence type="predicted"/>
<name>A0A5E7PN28_PSEFL</name>
<protein>
    <recommendedName>
        <fullName evidence="1">Dermonecrotic toxin N-terminal domain-containing protein</fullName>
    </recommendedName>
</protein>
<dbReference type="RefSeq" id="WP_122661304.1">
    <property type="nucleotide sequence ID" value="NZ_CABVIN010000010.1"/>
</dbReference>